<keyword evidence="2" id="KW-1185">Reference proteome</keyword>
<dbReference type="PANTHER" id="PTHR42070">
    <property type="entry name" value="FILAMENT ASSOCIATED PROTEIN, PUTATIVE (AFU_ORTHOLOGUE AFUA_8G06630)-RELATED"/>
    <property type="match status" value="1"/>
</dbReference>
<dbReference type="STRING" id="41067.A0A2I2FGY9"/>
<dbReference type="RefSeq" id="XP_024673905.1">
    <property type="nucleotide sequence ID" value="XM_024820218.1"/>
</dbReference>
<dbReference type="PANTHER" id="PTHR42070:SF1">
    <property type="entry name" value="FILAMENT ASSOCIATED PROTEIN, PUTATIVE (AFU_ORTHOLOGUE AFUA_8G06630)-RELATED"/>
    <property type="match status" value="1"/>
</dbReference>
<dbReference type="Proteomes" id="UP000234585">
    <property type="component" value="Unassembled WGS sequence"/>
</dbReference>
<gene>
    <name evidence="1" type="ORF">BDW47DRAFT_9176</name>
</gene>
<proteinExistence type="predicted"/>
<evidence type="ECO:0000313" key="1">
    <source>
        <dbReference type="EMBL" id="PLB39893.1"/>
    </source>
</evidence>
<dbReference type="AlphaFoldDB" id="A0A2I2FGY9"/>
<dbReference type="GeneID" id="36527378"/>
<sequence>MESTTSQEICRLESVTDELLQENERLRGLLSSTSDVRKCGECNRVIDGAEELEQDVALNPDPIGDGAVLPVTPWRGPDQKDKVTDKDPFDRQLCPSPAISLSYSTDFSRETDYPQILPLMEPDSFLLLPNEIQPHPTAPTTDVEAFESNYDTTVCAVALELVMSCNRKNLSISELDMRLRCGYRRARFQWEGCRVDNRVLFAVMSEIT</sequence>
<evidence type="ECO:0000313" key="2">
    <source>
        <dbReference type="Proteomes" id="UP000234585"/>
    </source>
</evidence>
<protein>
    <submittedName>
        <fullName evidence="1">Uncharacterized protein</fullName>
    </submittedName>
</protein>
<accession>A0A2I2FGY9</accession>
<organism evidence="1 2">
    <name type="scientific">Aspergillus candidus</name>
    <dbReference type="NCBI Taxonomy" id="41067"/>
    <lineage>
        <taxon>Eukaryota</taxon>
        <taxon>Fungi</taxon>
        <taxon>Dikarya</taxon>
        <taxon>Ascomycota</taxon>
        <taxon>Pezizomycotina</taxon>
        <taxon>Eurotiomycetes</taxon>
        <taxon>Eurotiomycetidae</taxon>
        <taxon>Eurotiales</taxon>
        <taxon>Aspergillaceae</taxon>
        <taxon>Aspergillus</taxon>
        <taxon>Aspergillus subgen. Circumdati</taxon>
    </lineage>
</organism>
<reference evidence="1 2" key="1">
    <citation type="submission" date="2017-12" db="EMBL/GenBank/DDBJ databases">
        <authorList>
            <consortium name="DOE Joint Genome Institute"/>
            <person name="Haridas S."/>
            <person name="Kjaerbolling I."/>
            <person name="Vesth T.C."/>
            <person name="Frisvad J.C."/>
            <person name="Nybo J.L."/>
            <person name="Theobald S."/>
            <person name="Kuo A."/>
            <person name="Bowyer P."/>
            <person name="Matsuda Y."/>
            <person name="Mondo S."/>
            <person name="Lyhne E.K."/>
            <person name="Kogle M.E."/>
            <person name="Clum A."/>
            <person name="Lipzen A."/>
            <person name="Salamov A."/>
            <person name="Ngan C.Y."/>
            <person name="Daum C."/>
            <person name="Chiniquy J."/>
            <person name="Barry K."/>
            <person name="LaButti K."/>
            <person name="Simmons B.A."/>
            <person name="Magnuson J.K."/>
            <person name="Mortensen U.H."/>
            <person name="Larsen T.O."/>
            <person name="Grigoriev I.V."/>
            <person name="Baker S.E."/>
            <person name="Andersen M.R."/>
            <person name="Nordberg H.P."/>
            <person name="Cantor M.N."/>
            <person name="Hua S.X."/>
        </authorList>
    </citation>
    <scope>NUCLEOTIDE SEQUENCE [LARGE SCALE GENOMIC DNA]</scope>
    <source>
        <strain evidence="1 2">CBS 102.13</strain>
    </source>
</reference>
<dbReference type="OrthoDB" id="4505928at2759"/>
<dbReference type="EMBL" id="KZ559127">
    <property type="protein sequence ID" value="PLB39893.1"/>
    <property type="molecule type" value="Genomic_DNA"/>
</dbReference>
<name>A0A2I2FGY9_ASPCN</name>